<organism evidence="5 6">
    <name type="scientific">Caulobacter rhizosphaerae</name>
    <dbReference type="NCBI Taxonomy" id="2010972"/>
    <lineage>
        <taxon>Bacteria</taxon>
        <taxon>Pseudomonadati</taxon>
        <taxon>Pseudomonadota</taxon>
        <taxon>Alphaproteobacteria</taxon>
        <taxon>Caulobacterales</taxon>
        <taxon>Caulobacteraceae</taxon>
        <taxon>Caulobacter</taxon>
    </lineage>
</organism>
<keyword evidence="2 4" id="KW-0808">Transferase</keyword>
<dbReference type="InterPro" id="IPR005881">
    <property type="entry name" value="Ser_O-AcTrfase"/>
</dbReference>
<dbReference type="GO" id="GO:0009001">
    <property type="term" value="F:serine O-acetyltransferase activity"/>
    <property type="evidence" value="ECO:0007669"/>
    <property type="project" value="UniProtKB-EC"/>
</dbReference>
<dbReference type="PIRSF" id="PIRSF000441">
    <property type="entry name" value="CysE"/>
    <property type="match status" value="1"/>
</dbReference>
<dbReference type="EMBL" id="JAVDRL010000004">
    <property type="protein sequence ID" value="MDR6530839.1"/>
    <property type="molecule type" value="Genomic_DNA"/>
</dbReference>
<sequence length="173" mass="18293">MSLGRAVQADLARITDSRKPYTPLVKWLFTPAFKTMVLARLAAWLAKQGKLGKGLGRLVWRWNVASSACYISFDAEIGDGLLLPHPTGIVIGDDVRIGQGVTIYQNVTLGRADAGQSSYPVIGDRVTIYAGAVIIGRVTVGEDAVVAANAVVNRDVPPGSVVGGVPAKVLARR</sequence>
<dbReference type="EC" id="2.3.1.30" evidence="4"/>
<evidence type="ECO:0000256" key="4">
    <source>
        <dbReference type="PIRNR" id="PIRNR000441"/>
    </source>
</evidence>
<dbReference type="InterPro" id="IPR045304">
    <property type="entry name" value="LbH_SAT"/>
</dbReference>
<dbReference type="InterPro" id="IPR001451">
    <property type="entry name" value="Hexapep"/>
</dbReference>
<dbReference type="InterPro" id="IPR011004">
    <property type="entry name" value="Trimer_LpxA-like_sf"/>
</dbReference>
<dbReference type="Gene3D" id="2.160.10.10">
    <property type="entry name" value="Hexapeptide repeat proteins"/>
    <property type="match status" value="1"/>
</dbReference>
<reference evidence="5 6" key="1">
    <citation type="submission" date="2023-07" db="EMBL/GenBank/DDBJ databases">
        <title>Sorghum-associated microbial communities from plants grown in Nebraska, USA.</title>
        <authorList>
            <person name="Schachtman D."/>
        </authorList>
    </citation>
    <scope>NUCLEOTIDE SEQUENCE [LARGE SCALE GENOMIC DNA]</scope>
    <source>
        <strain evidence="5 6">DS2154</strain>
    </source>
</reference>
<evidence type="ECO:0000313" key="6">
    <source>
        <dbReference type="Proteomes" id="UP001262754"/>
    </source>
</evidence>
<comment type="similarity">
    <text evidence="1 4">Belongs to the transferase hexapeptide repeat family.</text>
</comment>
<comment type="catalytic activity">
    <reaction evidence="4">
        <text>L-serine + acetyl-CoA = O-acetyl-L-serine + CoA</text>
        <dbReference type="Rhea" id="RHEA:24560"/>
        <dbReference type="ChEBI" id="CHEBI:33384"/>
        <dbReference type="ChEBI" id="CHEBI:57287"/>
        <dbReference type="ChEBI" id="CHEBI:57288"/>
        <dbReference type="ChEBI" id="CHEBI:58340"/>
        <dbReference type="EC" id="2.3.1.30"/>
    </reaction>
</comment>
<evidence type="ECO:0000256" key="1">
    <source>
        <dbReference type="ARBA" id="ARBA00007274"/>
    </source>
</evidence>
<dbReference type="CDD" id="cd03354">
    <property type="entry name" value="LbH_SAT"/>
    <property type="match status" value="1"/>
</dbReference>
<evidence type="ECO:0000256" key="3">
    <source>
        <dbReference type="ARBA" id="ARBA00023315"/>
    </source>
</evidence>
<keyword evidence="6" id="KW-1185">Reference proteome</keyword>
<proteinExistence type="inferred from homology"/>
<dbReference type="PANTHER" id="PTHR42811">
    <property type="entry name" value="SERINE ACETYLTRANSFERASE"/>
    <property type="match status" value="1"/>
</dbReference>
<gene>
    <name evidence="5" type="ORF">J2800_001578</name>
</gene>
<dbReference type="Pfam" id="PF00132">
    <property type="entry name" value="Hexapep"/>
    <property type="match status" value="1"/>
</dbReference>
<name>A0ABU1MXE4_9CAUL</name>
<evidence type="ECO:0000313" key="5">
    <source>
        <dbReference type="EMBL" id="MDR6530839.1"/>
    </source>
</evidence>
<evidence type="ECO:0000256" key="2">
    <source>
        <dbReference type="ARBA" id="ARBA00022679"/>
    </source>
</evidence>
<keyword evidence="3 4" id="KW-0012">Acyltransferase</keyword>
<protein>
    <recommendedName>
        <fullName evidence="4">Serine acetyltransferase</fullName>
        <ecNumber evidence="4">2.3.1.30</ecNumber>
    </recommendedName>
</protein>
<comment type="caution">
    <text evidence="5">The sequence shown here is derived from an EMBL/GenBank/DDBJ whole genome shotgun (WGS) entry which is preliminary data.</text>
</comment>
<accession>A0ABU1MXE4</accession>
<dbReference type="Proteomes" id="UP001262754">
    <property type="component" value="Unassembled WGS sequence"/>
</dbReference>
<dbReference type="RefSeq" id="WP_310030574.1">
    <property type="nucleotide sequence ID" value="NZ_JAVDRL010000004.1"/>
</dbReference>
<dbReference type="SUPFAM" id="SSF51161">
    <property type="entry name" value="Trimeric LpxA-like enzymes"/>
    <property type="match status" value="1"/>
</dbReference>